<dbReference type="CDD" id="cd05289">
    <property type="entry name" value="MDR_like_2"/>
    <property type="match status" value="1"/>
</dbReference>
<sequence length="652" mass="68938">MRAFILKKYGGPFEEARVPRPTPARGQVLVRVEAAGINPADERSRKGEFKLMFHPHLPGVAGGELSGEVLAVGQGVSRFAVGDRVIAYTGVETMGAYAEFAAVDEVALAPAPSTVSLVDAAALPVAGLTAWEALVTIGRVQPRQRVLIHGGSGAVGSITIQLAKHLGATVVTTVSAASAGFVRELGADEVIDYRHEDFVTKLADDPVDLVLDTQGGETTTRSLEVVRPGGLVVGIAGTPDPGLAEQAAAPLPVKLAIGALSAGLRRRARKRGVRYTFLFIQPDGSALERVVGLVDSGALRPVVDRVLPFRSTLAAMEQVLSGGRRGKVLVTTLPGAVTAGPTEDATDEVLDAPIGIGNPAESSRPATWSETPTSTITVAGDSLVYRDLGPLGGTPVVVLTHLGATLDEWDPAVIDPLAAEHRVIALELAGVGGSGGAIPDTVQQMADTARAMIAALDLGHVDLFGFSLGGFIAQQIALDAPDLVRRLVLTGTGPAGGRGIDRLTGPAYIFWDMLRAALHRTDAKEFLFFPRTPAGKTAARDYLSRISLRAIDKDRPMAIRGFNRQIAAIRRWGRQQPHDLSRITAPTLIANGDHDRMVPTELSRDMHRRIPDSTLMIFPDAGHGGVFQNHREFTDLLLAHLSTDTQTTAASR</sequence>
<dbReference type="InterPro" id="IPR011032">
    <property type="entry name" value="GroES-like_sf"/>
</dbReference>
<dbReference type="Proteomes" id="UP000004881">
    <property type="component" value="Unassembled WGS sequence"/>
</dbReference>
<dbReference type="Gene3D" id="3.90.180.10">
    <property type="entry name" value="Medium-chain alcohol dehydrogenases, catalytic domain"/>
    <property type="match status" value="1"/>
</dbReference>
<dbReference type="InterPro" id="IPR013154">
    <property type="entry name" value="ADH-like_N"/>
</dbReference>
<dbReference type="Pfam" id="PF00561">
    <property type="entry name" value="Abhydrolase_1"/>
    <property type="match status" value="1"/>
</dbReference>
<dbReference type="InterPro" id="IPR036291">
    <property type="entry name" value="NAD(P)-bd_dom_sf"/>
</dbReference>
<dbReference type="InterPro" id="IPR029058">
    <property type="entry name" value="AB_hydrolase_fold"/>
</dbReference>
<dbReference type="SMART" id="SM00829">
    <property type="entry name" value="PKS_ER"/>
    <property type="match status" value="1"/>
</dbReference>
<evidence type="ECO:0000313" key="3">
    <source>
        <dbReference type="Proteomes" id="UP000004881"/>
    </source>
</evidence>
<organism evidence="2 3">
    <name type="scientific">Gordonia terrae NBRC 100016</name>
    <dbReference type="NCBI Taxonomy" id="1089454"/>
    <lineage>
        <taxon>Bacteria</taxon>
        <taxon>Bacillati</taxon>
        <taxon>Actinomycetota</taxon>
        <taxon>Actinomycetes</taxon>
        <taxon>Mycobacteriales</taxon>
        <taxon>Gordoniaceae</taxon>
        <taxon>Gordonia</taxon>
    </lineage>
</organism>
<feature type="domain" description="Enoyl reductase (ER)" evidence="1">
    <location>
        <begin position="11"/>
        <end position="330"/>
    </location>
</feature>
<accession>A0ABQ0HKG6</accession>
<dbReference type="Pfam" id="PF13602">
    <property type="entry name" value="ADH_zinc_N_2"/>
    <property type="match status" value="1"/>
</dbReference>
<protein>
    <submittedName>
        <fullName evidence="2">Oxidoreductase/hydrolase</fullName>
    </submittedName>
</protein>
<dbReference type="InterPro" id="IPR020843">
    <property type="entry name" value="ER"/>
</dbReference>
<dbReference type="SUPFAM" id="SSF50129">
    <property type="entry name" value="GroES-like"/>
    <property type="match status" value="1"/>
</dbReference>
<gene>
    <name evidence="2" type="ORF">GOTRE_150_01230</name>
</gene>
<name>A0ABQ0HKG6_9ACTN</name>
<evidence type="ECO:0000313" key="2">
    <source>
        <dbReference type="EMBL" id="GAB46382.1"/>
    </source>
</evidence>
<proteinExistence type="predicted"/>
<reference evidence="2 3" key="1">
    <citation type="submission" date="2012-02" db="EMBL/GenBank/DDBJ databases">
        <title>Whole genome shotgun sequence of Gordonia terrae NBRC 100016.</title>
        <authorList>
            <person name="Takarada H."/>
            <person name="Hosoyama A."/>
            <person name="Tsuchikane K."/>
            <person name="Katsumata H."/>
            <person name="Yamazaki S."/>
            <person name="Fujita N."/>
        </authorList>
    </citation>
    <scope>NUCLEOTIDE SEQUENCE [LARGE SCALE GENOMIC DNA]</scope>
    <source>
        <strain evidence="2 3">NBRC 100016</strain>
    </source>
</reference>
<dbReference type="SUPFAM" id="SSF53474">
    <property type="entry name" value="alpha/beta-Hydrolases"/>
    <property type="match status" value="1"/>
</dbReference>
<dbReference type="InterPro" id="IPR050700">
    <property type="entry name" value="YIM1/Zinc_Alcohol_DH_Fams"/>
</dbReference>
<dbReference type="PRINTS" id="PR00111">
    <property type="entry name" value="ABHYDROLASE"/>
</dbReference>
<dbReference type="Pfam" id="PF08240">
    <property type="entry name" value="ADH_N"/>
    <property type="match status" value="1"/>
</dbReference>
<dbReference type="EMBL" id="BAFD01000115">
    <property type="protein sequence ID" value="GAB46382.1"/>
    <property type="molecule type" value="Genomic_DNA"/>
</dbReference>
<dbReference type="Gene3D" id="3.40.50.1820">
    <property type="entry name" value="alpha/beta hydrolase"/>
    <property type="match status" value="1"/>
</dbReference>
<comment type="caution">
    <text evidence="2">The sequence shown here is derived from an EMBL/GenBank/DDBJ whole genome shotgun (WGS) entry which is preliminary data.</text>
</comment>
<dbReference type="PANTHER" id="PTHR11695:SF294">
    <property type="entry name" value="RETICULON-4-INTERACTING PROTEIN 1, MITOCHONDRIAL"/>
    <property type="match status" value="1"/>
</dbReference>
<dbReference type="PANTHER" id="PTHR11695">
    <property type="entry name" value="ALCOHOL DEHYDROGENASE RELATED"/>
    <property type="match status" value="1"/>
</dbReference>
<dbReference type="SUPFAM" id="SSF51735">
    <property type="entry name" value="NAD(P)-binding Rossmann-fold domains"/>
    <property type="match status" value="1"/>
</dbReference>
<dbReference type="GeneID" id="93243402"/>
<evidence type="ECO:0000259" key="1">
    <source>
        <dbReference type="SMART" id="SM00829"/>
    </source>
</evidence>
<keyword evidence="3" id="KW-1185">Reference proteome</keyword>
<dbReference type="InterPro" id="IPR000073">
    <property type="entry name" value="AB_hydrolase_1"/>
</dbReference>
<dbReference type="Gene3D" id="3.40.50.720">
    <property type="entry name" value="NAD(P)-binding Rossmann-like Domain"/>
    <property type="match status" value="1"/>
</dbReference>
<dbReference type="RefSeq" id="WP_004023276.1">
    <property type="nucleotide sequence ID" value="NZ_BAFD01000115.1"/>
</dbReference>